<reference evidence="5" key="3">
    <citation type="journal article" date="2018" name="Mol. Plant Microbe Interact.">
        <title>Genome sequence resources for the wheat stripe rust pathogen (Puccinia striiformis f. sp. tritici) and the barley stripe rust pathogen (Puccinia striiformis f. sp. hordei).</title>
        <authorList>
            <person name="Xia C."/>
            <person name="Wang M."/>
            <person name="Yin C."/>
            <person name="Cornejo O.E."/>
            <person name="Hulbert S.H."/>
            <person name="Chen X."/>
        </authorList>
    </citation>
    <scope>NUCLEOTIDE SEQUENCE [LARGE SCALE GENOMIC DNA]</scope>
    <source>
        <strain evidence="5">93TX-2</strain>
    </source>
</reference>
<comment type="similarity">
    <text evidence="1">Belongs to the short-chain dehydrogenases/reductases (SDR) family.</text>
</comment>
<dbReference type="PANTHER" id="PTHR43180:SF66">
    <property type="entry name" value="SHORT-CHAIN DEHYDROGENASE_REDUCTASE FAMILY PROTEIN"/>
    <property type="match status" value="1"/>
</dbReference>
<dbReference type="FunFam" id="3.40.50.720:FF:000084">
    <property type="entry name" value="Short-chain dehydrogenase reductase"/>
    <property type="match status" value="1"/>
</dbReference>
<sequence>MHLLQSTEHCFGQGLNTKSQIQNTSKPEPVHCQVSTIQATAKANQATIPSPASSANERLQQITNHFDTRISSKKLAGKVCVLTGVGHELGIGWATAVLFAKEGKSLFSSLLFRPLAWTSINIHGDSFPALLEKLKSLNPNIGLSTISGDASEENLVRSICQKAIDEHGRLDVFFANAGVAGSAPISQTSYETSERVMRINTMSSWLALKYGSEAMLRGKGGEGNKARGGSIIFTASAAGLKSGAGSTEYSASKAAVISLASTGANAYPGAAIRVNAVCPGLIQTQMTGPIFTMSKDKSKIGQLCPLRRFAVADEVASVVLFLASDDSSYVNGTSIPVDGGLSSSLPVVRDHSSLPSFLFLYPSDYYQLTSKTAQLKLDSWKTVLG</sequence>
<dbReference type="OrthoDB" id="4131217at2759"/>
<dbReference type="Proteomes" id="UP000238274">
    <property type="component" value="Unassembled WGS sequence"/>
</dbReference>
<evidence type="ECO:0000313" key="4">
    <source>
        <dbReference type="EMBL" id="POW15780.1"/>
    </source>
</evidence>
<evidence type="ECO:0000256" key="2">
    <source>
        <dbReference type="ARBA" id="ARBA00022857"/>
    </source>
</evidence>
<reference evidence="5" key="2">
    <citation type="journal article" date="2018" name="BMC Genomics">
        <title>Genomic insights into host adaptation between the wheat stripe rust pathogen (Puccinia striiformis f. sp. tritici) and the barley stripe rust pathogen (Puccinia striiformis f. sp. hordei).</title>
        <authorList>
            <person name="Xia C."/>
            <person name="Wang M."/>
            <person name="Yin C."/>
            <person name="Cornejo O.E."/>
            <person name="Hulbert S.H."/>
            <person name="Chen X."/>
        </authorList>
    </citation>
    <scope>NUCLEOTIDE SEQUENCE [LARGE SCALE GENOMIC DNA]</scope>
    <source>
        <strain evidence="5">93TX-2</strain>
    </source>
</reference>
<dbReference type="PROSITE" id="PS00061">
    <property type="entry name" value="ADH_SHORT"/>
    <property type="match status" value="1"/>
</dbReference>
<organism evidence="4 5">
    <name type="scientific">Puccinia striiformis</name>
    <dbReference type="NCBI Taxonomy" id="27350"/>
    <lineage>
        <taxon>Eukaryota</taxon>
        <taxon>Fungi</taxon>
        <taxon>Dikarya</taxon>
        <taxon>Basidiomycota</taxon>
        <taxon>Pucciniomycotina</taxon>
        <taxon>Pucciniomycetes</taxon>
        <taxon>Pucciniales</taxon>
        <taxon>Pucciniaceae</taxon>
        <taxon>Puccinia</taxon>
    </lineage>
</organism>
<evidence type="ECO:0000256" key="3">
    <source>
        <dbReference type="ARBA" id="ARBA00023002"/>
    </source>
</evidence>
<comment type="caution">
    <text evidence="4">The sequence shown here is derived from an EMBL/GenBank/DDBJ whole genome shotgun (WGS) entry which is preliminary data.</text>
</comment>
<dbReference type="PANTHER" id="PTHR43180">
    <property type="entry name" value="3-OXOACYL-(ACYL-CARRIER-PROTEIN) REDUCTASE (AFU_ORTHOLOGUE AFUA_6G11210)"/>
    <property type="match status" value="1"/>
</dbReference>
<dbReference type="PRINTS" id="PR00081">
    <property type="entry name" value="GDHRDH"/>
</dbReference>
<evidence type="ECO:0000256" key="1">
    <source>
        <dbReference type="ARBA" id="ARBA00006484"/>
    </source>
</evidence>
<dbReference type="VEuPathDB" id="FungiDB:PSTT_00282"/>
<keyword evidence="5" id="KW-1185">Reference proteome</keyword>
<dbReference type="Pfam" id="PF13561">
    <property type="entry name" value="adh_short_C2"/>
    <property type="match status" value="1"/>
</dbReference>
<dbReference type="InterPro" id="IPR002347">
    <property type="entry name" value="SDR_fam"/>
</dbReference>
<accession>A0A2S4W1X6</accession>
<evidence type="ECO:0000313" key="5">
    <source>
        <dbReference type="Proteomes" id="UP000238274"/>
    </source>
</evidence>
<dbReference type="Gene3D" id="3.40.50.720">
    <property type="entry name" value="NAD(P)-binding Rossmann-like Domain"/>
    <property type="match status" value="1"/>
</dbReference>
<dbReference type="VEuPathDB" id="FungiDB:PSHT_07011"/>
<dbReference type="InterPro" id="IPR036291">
    <property type="entry name" value="NAD(P)-bd_dom_sf"/>
</dbReference>
<dbReference type="SUPFAM" id="SSF51735">
    <property type="entry name" value="NAD(P)-binding Rossmann-fold domains"/>
    <property type="match status" value="1"/>
</dbReference>
<dbReference type="CDD" id="cd05233">
    <property type="entry name" value="SDR_c"/>
    <property type="match status" value="1"/>
</dbReference>
<protein>
    <recommendedName>
        <fullName evidence="6">NAD(P)-binding protein</fullName>
    </recommendedName>
</protein>
<dbReference type="EMBL" id="PKSM01000083">
    <property type="protein sequence ID" value="POW15780.1"/>
    <property type="molecule type" value="Genomic_DNA"/>
</dbReference>
<dbReference type="AlphaFoldDB" id="A0A2S4W1X6"/>
<keyword evidence="2" id="KW-0521">NADP</keyword>
<dbReference type="InterPro" id="IPR020904">
    <property type="entry name" value="Sc_DH/Rdtase_CS"/>
</dbReference>
<dbReference type="GO" id="GO:0016491">
    <property type="term" value="F:oxidoreductase activity"/>
    <property type="evidence" value="ECO:0007669"/>
    <property type="project" value="UniProtKB-KW"/>
</dbReference>
<evidence type="ECO:0008006" key="6">
    <source>
        <dbReference type="Google" id="ProtNLM"/>
    </source>
</evidence>
<reference evidence="4 5" key="1">
    <citation type="submission" date="2017-12" db="EMBL/GenBank/DDBJ databases">
        <title>Gene loss provides genomic basis for host adaptation in cereal stripe rust fungi.</title>
        <authorList>
            <person name="Xia C."/>
        </authorList>
    </citation>
    <scope>NUCLEOTIDE SEQUENCE [LARGE SCALE GENOMIC DNA]</scope>
    <source>
        <strain evidence="4 5">93TX-2</strain>
    </source>
</reference>
<dbReference type="PRINTS" id="PR00080">
    <property type="entry name" value="SDRFAMILY"/>
</dbReference>
<name>A0A2S4W1X6_9BASI</name>
<gene>
    <name evidence="4" type="ORF">PSHT_07011</name>
</gene>
<proteinExistence type="inferred from homology"/>
<keyword evidence="3" id="KW-0560">Oxidoreductase</keyword>